<dbReference type="PANTHER" id="PTHR35560">
    <property type="entry name" value="BLL0132 PROTEIN"/>
    <property type="match status" value="1"/>
</dbReference>
<dbReference type="SUPFAM" id="SSF47802">
    <property type="entry name" value="DNA polymerase beta, N-terminal domain-like"/>
    <property type="match status" value="1"/>
</dbReference>
<evidence type="ECO:0000259" key="5">
    <source>
        <dbReference type="SMART" id="SM00483"/>
    </source>
</evidence>
<dbReference type="GO" id="GO:0006281">
    <property type="term" value="P:DNA repair"/>
    <property type="evidence" value="ECO:0007669"/>
    <property type="project" value="InterPro"/>
</dbReference>
<evidence type="ECO:0000256" key="4">
    <source>
        <dbReference type="SAM" id="SignalP"/>
    </source>
</evidence>
<dbReference type="AlphaFoldDB" id="R9PDP9"/>
<dbReference type="RefSeq" id="XP_012192929.1">
    <property type="nucleotide sequence ID" value="XM_012337539.1"/>
</dbReference>
<dbReference type="InterPro" id="IPR043519">
    <property type="entry name" value="NT_sf"/>
</dbReference>
<dbReference type="InterPro" id="IPR022312">
    <property type="entry name" value="DNA_pol_X"/>
</dbReference>
<sequence length="1101" mass="122429">MRLRSAIATLLTTAFSFSSVAHAWDWLPASDNNRTLVTDFAIKATPPAPDSDLQFTRSQLQVLQNTDFYLYNYISTGYNATKAQRAVIMLHGLGRDAWAYFDLTRESLLNATSRRVRGSHDPRLRFDEVVIMAPVFLNQEDAGCYPVDEQGRATSNALVWDTSSWAQGADSVFPDTISDASGSSFQPPGVSSFEALDAAVAWFSNKTIFPNMNTIIVAGHSLGAQMVQRYALIGAVPSATVPVHFVVANPGSYAYLSDWRPRSYDKCPDTFNNWKFGLNAYSQSYLSDFIADSLDTTNEVESVVQRYRRRIVSYLFGLADHGKGDTGCEALAQGTTHLGRGRNFVRHLSGLEGGFPAAHSVNYIANVSHDGLGMFQSKAGLERLFFINLNGTESPTAVGDDDQSARKWSAAKGRSWSAAERVTGKARGGVILLVVVLVRPEQHLSASFERHPWFVGDGHNRHSKDDTLVPYTSHASTAISARKYTMSNAQFRPPAPPTSSAGIRYQDTIGSLSRSEKTIQRILSQSTRIHVLRDKLEAERVQELELLAQQLGAQVTTTVGAANVIVTSLRAPKRILKWVEDGEVNVVPRGRDGEIRKEGAEGRLGDGVGRDWRRFVVSLDWLDAVRMAGTLVDPDLFAAVPLKEEREQAETSMTDMEAERKRKRSPSDSPLLPTTHDAAPPRIRHRKLSPSPSSSSSMLPNRPTPSSHYDPVYPPPDCPRWQNTRYACRRPSPLVSRNQPLISELETIRNERRLTGDTYSEMAYMRAVSALKAFPFPIPDPVLDPPEVFDSDLLELRLSEVEKLKGVGKKVFSLIKQFYASTSTKKGEARIVEAKVIHRDRAVYIMNAFTELYGIGPIGAREAYNSGARSFSDVLHRGKSLATHLSAKESVRILDDLRQPIGREECRSITEEIMRLVKAVLADDVEVKYEICGGYRRGKERTFDLDVIIGHGESPSRALHMRLLEEMKRKGLITHMVNVSTPAPSFLDDTTTKSEAVHIDIANIVVLPSPASTTHRPPVHRRVDLVFCPLRVYGATVVGWSGSLTFERDLRLWAKSKGYNFSFDGLTNLAEESLVETRDEKDVFDVLGLEWMPPEWRNCDA</sequence>
<dbReference type="Gene3D" id="3.30.460.10">
    <property type="entry name" value="Beta Polymerase, domain 2"/>
    <property type="match status" value="1"/>
</dbReference>
<name>R9PDP9_PSEHS</name>
<evidence type="ECO:0000313" key="6">
    <source>
        <dbReference type="EMBL" id="GAC99342.1"/>
    </source>
</evidence>
<feature type="region of interest" description="Disordered" evidence="3">
    <location>
        <begin position="643"/>
        <end position="715"/>
    </location>
</feature>
<evidence type="ECO:0000313" key="7">
    <source>
        <dbReference type="Proteomes" id="UP000014071"/>
    </source>
</evidence>
<dbReference type="GO" id="GO:0003887">
    <property type="term" value="F:DNA-directed DNA polymerase activity"/>
    <property type="evidence" value="ECO:0007669"/>
    <property type="project" value="InterPro"/>
</dbReference>
<organism evidence="6 7">
    <name type="scientific">Pseudozyma hubeiensis (strain SY62)</name>
    <name type="common">Yeast</name>
    <dbReference type="NCBI Taxonomy" id="1305764"/>
    <lineage>
        <taxon>Eukaryota</taxon>
        <taxon>Fungi</taxon>
        <taxon>Dikarya</taxon>
        <taxon>Basidiomycota</taxon>
        <taxon>Ustilaginomycotina</taxon>
        <taxon>Ustilaginomycetes</taxon>
        <taxon>Ustilaginales</taxon>
        <taxon>Ustilaginaceae</taxon>
        <taxon>Pseudozyma</taxon>
    </lineage>
</organism>
<dbReference type="Gene3D" id="3.30.210.10">
    <property type="entry name" value="DNA polymerase, thumb domain"/>
    <property type="match status" value="1"/>
</dbReference>
<proteinExistence type="predicted"/>
<dbReference type="EMBL" id="DF238831">
    <property type="protein sequence ID" value="GAC99342.1"/>
    <property type="molecule type" value="Genomic_DNA"/>
</dbReference>
<evidence type="ECO:0000256" key="1">
    <source>
        <dbReference type="ARBA" id="ARBA00022679"/>
    </source>
</evidence>
<dbReference type="InterPro" id="IPR002008">
    <property type="entry name" value="DNA_pol_X_beta-like"/>
</dbReference>
<dbReference type="InterPro" id="IPR028207">
    <property type="entry name" value="DNA_pol_B_palm_palm"/>
</dbReference>
<dbReference type="SUPFAM" id="SSF53474">
    <property type="entry name" value="alpha/beta-Hydrolases"/>
    <property type="match status" value="1"/>
</dbReference>
<reference evidence="7" key="1">
    <citation type="journal article" date="2013" name="Genome Announc.">
        <title>Draft genome sequence of the basidiomycetous yeast-like fungus Pseudozyma hubeiensis SY62, which produces an abundant amount of the biosurfactant mannosylerythritol lipids.</title>
        <authorList>
            <person name="Konishi M."/>
            <person name="Hatada Y."/>
            <person name="Horiuchi J."/>
        </authorList>
    </citation>
    <scope>NUCLEOTIDE SEQUENCE [LARGE SCALE GENOMIC DNA]</scope>
    <source>
        <strain evidence="7">SY62</strain>
    </source>
</reference>
<dbReference type="CDD" id="cd00141">
    <property type="entry name" value="NT_POLXc"/>
    <property type="match status" value="1"/>
</dbReference>
<keyword evidence="2" id="KW-0548">Nucleotidyltransferase</keyword>
<dbReference type="GO" id="GO:0003677">
    <property type="term" value="F:DNA binding"/>
    <property type="evidence" value="ECO:0007669"/>
    <property type="project" value="InterPro"/>
</dbReference>
<dbReference type="InterPro" id="IPR002054">
    <property type="entry name" value="DNA-dir_DNA_pol_X"/>
</dbReference>
<dbReference type="STRING" id="1305764.R9PDP9"/>
<evidence type="ECO:0000256" key="3">
    <source>
        <dbReference type="SAM" id="MobiDB-lite"/>
    </source>
</evidence>
<dbReference type="PRINTS" id="PR00870">
    <property type="entry name" value="DNAPOLXBETA"/>
</dbReference>
<dbReference type="SMART" id="SM00483">
    <property type="entry name" value="POLXc"/>
    <property type="match status" value="1"/>
</dbReference>
<dbReference type="HOGENOM" id="CLU_283153_0_0_1"/>
<dbReference type="PANTHER" id="PTHR35560:SF3">
    <property type="entry name" value="PEPTIDASE S9 PROLYL OLIGOPEPTIDASE CATALYTIC DOMAIN-CONTAINING PROTEIN"/>
    <property type="match status" value="1"/>
</dbReference>
<dbReference type="Pfam" id="PF14791">
    <property type="entry name" value="DNA_pol_B_thumb"/>
    <property type="match status" value="1"/>
</dbReference>
<dbReference type="InterPro" id="IPR027421">
    <property type="entry name" value="DNA_pol_lamdba_lyase_dom_sf"/>
</dbReference>
<dbReference type="Gene3D" id="3.40.50.1820">
    <property type="entry name" value="alpha/beta hydrolase"/>
    <property type="match status" value="1"/>
</dbReference>
<accession>R9PDP9</accession>
<dbReference type="Pfam" id="PF14792">
    <property type="entry name" value="DNA_pol_B_palm"/>
    <property type="match status" value="1"/>
</dbReference>
<feature type="chain" id="PRO_5004487777" description="DNA-directed DNA polymerase X domain-containing protein" evidence="4">
    <location>
        <begin position="24"/>
        <end position="1101"/>
    </location>
</feature>
<dbReference type="GeneID" id="24112208"/>
<dbReference type="Proteomes" id="UP000014071">
    <property type="component" value="Unassembled WGS sequence"/>
</dbReference>
<evidence type="ECO:0000256" key="2">
    <source>
        <dbReference type="ARBA" id="ARBA00022695"/>
    </source>
</evidence>
<dbReference type="OrthoDB" id="5985073at2759"/>
<dbReference type="InterPro" id="IPR029058">
    <property type="entry name" value="AB_hydrolase_fold"/>
</dbReference>
<protein>
    <recommendedName>
        <fullName evidence="5">DNA-directed DNA polymerase X domain-containing protein</fullName>
    </recommendedName>
</protein>
<dbReference type="SUPFAM" id="SSF81301">
    <property type="entry name" value="Nucleotidyltransferase"/>
    <property type="match status" value="1"/>
</dbReference>
<dbReference type="InterPro" id="IPR037160">
    <property type="entry name" value="DNA_Pol_thumb_sf"/>
</dbReference>
<feature type="signal peptide" evidence="4">
    <location>
        <begin position="1"/>
        <end position="23"/>
    </location>
</feature>
<dbReference type="eggNOG" id="KOG2534">
    <property type="taxonomic scope" value="Eukaryota"/>
</dbReference>
<dbReference type="InterPro" id="IPR029398">
    <property type="entry name" value="PolB_thumb"/>
</dbReference>
<keyword evidence="1" id="KW-0808">Transferase</keyword>
<keyword evidence="7" id="KW-1185">Reference proteome</keyword>
<keyword evidence="4" id="KW-0732">Signal</keyword>
<dbReference type="Gene3D" id="1.10.150.110">
    <property type="entry name" value="DNA polymerase beta, N-terminal domain-like"/>
    <property type="match status" value="1"/>
</dbReference>
<dbReference type="PRINTS" id="PR00869">
    <property type="entry name" value="DNAPOLX"/>
</dbReference>
<feature type="domain" description="DNA-directed DNA polymerase X" evidence="5">
    <location>
        <begin position="736"/>
        <end position="1098"/>
    </location>
</feature>
<gene>
    <name evidence="6" type="ORF">PHSY_006943</name>
</gene>